<dbReference type="PANTHER" id="PTHR33204:SF18">
    <property type="entry name" value="TRANSCRIPTIONAL REGULATORY PROTEIN"/>
    <property type="match status" value="1"/>
</dbReference>
<evidence type="ECO:0000256" key="1">
    <source>
        <dbReference type="ARBA" id="ARBA00023015"/>
    </source>
</evidence>
<dbReference type="EMBL" id="AP022610">
    <property type="protein sequence ID" value="BBZ29303.1"/>
    <property type="molecule type" value="Genomic_DNA"/>
</dbReference>
<keyword evidence="1" id="KW-0805">Transcription regulation</keyword>
<sequence length="294" mass="31506">MGSATLTIVVSTLVTNTLKQITANAAIGWSRNTGSRRREVMDTTLKRLDKKINHCCLKIVLRGRMAGVQTRNYHQNCPIARALDVLGERWTLLILRELVGGARRYSDLRAELPGIATNLLAERLKALEDVGLVDRTDLPAPIGRTVYTLSDAGWARVLPILQSVAWFGLDRLDPLGDGPVSALNGFLAGIVLAFDSARAGGVEKSYRVDIDGRRFEFAITGGRLAAGRGEPAVTVTASAADLCAVRLGDTDAARAAALHRVTFSGEEGDVADLRRVFALTDAIHVLDAIGANAP</sequence>
<dbReference type="PANTHER" id="PTHR33204">
    <property type="entry name" value="TRANSCRIPTIONAL REGULATOR, MARR FAMILY"/>
    <property type="match status" value="1"/>
</dbReference>
<dbReference type="SUPFAM" id="SSF46785">
    <property type="entry name" value="Winged helix' DNA-binding domain"/>
    <property type="match status" value="1"/>
</dbReference>
<proteinExistence type="predicted"/>
<dbReference type="InterPro" id="IPR036390">
    <property type="entry name" value="WH_DNA-bd_sf"/>
</dbReference>
<protein>
    <recommendedName>
        <fullName evidence="4">HTH hxlR-type domain-containing protein</fullName>
    </recommendedName>
</protein>
<accession>A0A7I7XJH0</accession>
<dbReference type="InterPro" id="IPR002577">
    <property type="entry name" value="HTH_HxlR"/>
</dbReference>
<dbReference type="InterPro" id="IPR036388">
    <property type="entry name" value="WH-like_DNA-bd_sf"/>
</dbReference>
<feature type="domain" description="HTH hxlR-type" evidence="4">
    <location>
        <begin position="77"/>
        <end position="175"/>
    </location>
</feature>
<dbReference type="Gene3D" id="1.10.10.10">
    <property type="entry name" value="Winged helix-like DNA-binding domain superfamily/Winged helix DNA-binding domain"/>
    <property type="match status" value="1"/>
</dbReference>
<dbReference type="KEGG" id="mmag:MMAD_35980"/>
<organism evidence="5 6">
    <name type="scientific">Mycolicibacterium madagascariense</name>
    <dbReference type="NCBI Taxonomy" id="212765"/>
    <lineage>
        <taxon>Bacteria</taxon>
        <taxon>Bacillati</taxon>
        <taxon>Actinomycetota</taxon>
        <taxon>Actinomycetes</taxon>
        <taxon>Mycobacteriales</taxon>
        <taxon>Mycobacteriaceae</taxon>
        <taxon>Mycolicibacterium</taxon>
    </lineage>
</organism>
<keyword evidence="3" id="KW-0804">Transcription</keyword>
<keyword evidence="6" id="KW-1185">Reference proteome</keyword>
<dbReference type="Pfam" id="PF01638">
    <property type="entry name" value="HxlR"/>
    <property type="match status" value="1"/>
</dbReference>
<dbReference type="InterPro" id="IPR036527">
    <property type="entry name" value="SCP2_sterol-bd_dom_sf"/>
</dbReference>
<reference evidence="5 6" key="1">
    <citation type="journal article" date="2019" name="Emerg. Microbes Infect.">
        <title>Comprehensive subspecies identification of 175 nontuberculous mycobacteria species based on 7547 genomic profiles.</title>
        <authorList>
            <person name="Matsumoto Y."/>
            <person name="Kinjo T."/>
            <person name="Motooka D."/>
            <person name="Nabeya D."/>
            <person name="Jung N."/>
            <person name="Uechi K."/>
            <person name="Horii T."/>
            <person name="Iida T."/>
            <person name="Fujita J."/>
            <person name="Nakamura S."/>
        </authorList>
    </citation>
    <scope>NUCLEOTIDE SEQUENCE [LARGE SCALE GENOMIC DNA]</scope>
    <source>
        <strain evidence="5 6">JCM 13574</strain>
    </source>
</reference>
<gene>
    <name evidence="5" type="ORF">MMAD_35980</name>
</gene>
<evidence type="ECO:0000259" key="4">
    <source>
        <dbReference type="PROSITE" id="PS51118"/>
    </source>
</evidence>
<dbReference type="GO" id="GO:0003677">
    <property type="term" value="F:DNA binding"/>
    <property type="evidence" value="ECO:0007669"/>
    <property type="project" value="UniProtKB-KW"/>
</dbReference>
<evidence type="ECO:0000313" key="5">
    <source>
        <dbReference type="EMBL" id="BBZ29303.1"/>
    </source>
</evidence>
<dbReference type="AlphaFoldDB" id="A0A7I7XJH0"/>
<keyword evidence="2" id="KW-0238">DNA-binding</keyword>
<dbReference type="SUPFAM" id="SSF55718">
    <property type="entry name" value="SCP-like"/>
    <property type="match status" value="1"/>
</dbReference>
<dbReference type="Gene3D" id="3.30.1050.10">
    <property type="entry name" value="SCP2 sterol-binding domain"/>
    <property type="match status" value="1"/>
</dbReference>
<evidence type="ECO:0000256" key="3">
    <source>
        <dbReference type="ARBA" id="ARBA00023163"/>
    </source>
</evidence>
<dbReference type="Proteomes" id="UP000466517">
    <property type="component" value="Chromosome"/>
</dbReference>
<evidence type="ECO:0000313" key="6">
    <source>
        <dbReference type="Proteomes" id="UP000466517"/>
    </source>
</evidence>
<dbReference type="PROSITE" id="PS51118">
    <property type="entry name" value="HTH_HXLR"/>
    <property type="match status" value="1"/>
</dbReference>
<evidence type="ECO:0000256" key="2">
    <source>
        <dbReference type="ARBA" id="ARBA00023125"/>
    </source>
</evidence>
<name>A0A7I7XJH0_9MYCO</name>